<dbReference type="Proteomes" id="UP000011014">
    <property type="component" value="Unassembled WGS sequence"/>
</dbReference>
<reference evidence="1" key="1">
    <citation type="journal article" date="2010" name="Science">
        <title>Plasticity of animal genome architecture unmasked by rapid evolution of a pelagic tunicate.</title>
        <authorList>
            <person name="Denoeud F."/>
            <person name="Henriet S."/>
            <person name="Mungpakdee S."/>
            <person name="Aury J.M."/>
            <person name="Da Silva C."/>
            <person name="Brinkmann H."/>
            <person name="Mikhaleva J."/>
            <person name="Olsen L.C."/>
            <person name="Jubin C."/>
            <person name="Canestro C."/>
            <person name="Bouquet J.M."/>
            <person name="Danks G."/>
            <person name="Poulain J."/>
            <person name="Campsteijn C."/>
            <person name="Adamski M."/>
            <person name="Cross I."/>
            <person name="Yadetie F."/>
            <person name="Muffato M."/>
            <person name="Louis A."/>
            <person name="Butcher S."/>
            <person name="Tsagkogeorga G."/>
            <person name="Konrad A."/>
            <person name="Singh S."/>
            <person name="Jensen M.F."/>
            <person name="Cong E.H."/>
            <person name="Eikeseth-Otteraa H."/>
            <person name="Noel B."/>
            <person name="Anthouard V."/>
            <person name="Porcel B.M."/>
            <person name="Kachouri-Lafond R."/>
            <person name="Nishino A."/>
            <person name="Ugolini M."/>
            <person name="Chourrout P."/>
            <person name="Nishida H."/>
            <person name="Aasland R."/>
            <person name="Huzurbazar S."/>
            <person name="Westhof E."/>
            <person name="Delsuc F."/>
            <person name="Lehrach H."/>
            <person name="Reinhardt R."/>
            <person name="Weissenbach J."/>
            <person name="Roy S.W."/>
            <person name="Artiguenave F."/>
            <person name="Postlethwait J.H."/>
            <person name="Manak J.R."/>
            <person name="Thompson E.M."/>
            <person name="Jaillon O."/>
            <person name="Du Pasquier L."/>
            <person name="Boudinot P."/>
            <person name="Liberles D.A."/>
            <person name="Volff J.N."/>
            <person name="Philippe H."/>
            <person name="Lenhard B."/>
            <person name="Roest Crollius H."/>
            <person name="Wincker P."/>
            <person name="Chourrout D."/>
        </authorList>
    </citation>
    <scope>NUCLEOTIDE SEQUENCE [LARGE SCALE GENOMIC DNA]</scope>
</reference>
<organism evidence="1">
    <name type="scientific">Oikopleura dioica</name>
    <name type="common">Tunicate</name>
    <dbReference type="NCBI Taxonomy" id="34765"/>
    <lineage>
        <taxon>Eukaryota</taxon>
        <taxon>Metazoa</taxon>
        <taxon>Chordata</taxon>
        <taxon>Tunicata</taxon>
        <taxon>Appendicularia</taxon>
        <taxon>Copelata</taxon>
        <taxon>Oikopleuridae</taxon>
        <taxon>Oikopleura</taxon>
    </lineage>
</organism>
<sequence length="437" mass="49363">MTENPFALFKRPKADPKIFHNDVVSMFKIAIDMDEEILPAVLLPNMVGVETEFNASNLEEAILQRADLEGPADYLLGGTGSPRSGDTWMLKMVSVIYSTSSPIKFAAERAFGAALAKRMSYRRMLAVTLYNAATTVTPVDSGLSNEAACWAINAAATYGSALGLRFVCSSFSTSISQTNLADTSMVLFKASEIFSSVYSMRCLVQFSLAQTKLCPFRHIFSKNPFPEAFQVNPDLYPFFKDFDKSYKSRNGLDEEIGIIRHTMSLYTQNLHRMMKVAFKDDVSRSALLRILFNILHDNKDEGNTASAIRDPMGKLSIKFAQSLSIMSLLLQAVKGFSKKALDELAISPAWCFADQMRFDLFSNQTTLQPVESRQRRVGIPNIEERIFDDKSASYGTLFWLLHWSMRQSLHPYKTGLQRRKKTVMRERHKWRSFSSII</sequence>
<proteinExistence type="predicted"/>
<name>E4Y402_OIKDI</name>
<dbReference type="AlphaFoldDB" id="E4Y402"/>
<evidence type="ECO:0000313" key="1">
    <source>
        <dbReference type="EMBL" id="CBY30400.1"/>
    </source>
</evidence>
<accession>E4Y402</accession>
<gene>
    <name evidence="1" type="ORF">GSOID_T00018266001</name>
</gene>
<dbReference type="EMBL" id="FN654275">
    <property type="protein sequence ID" value="CBY30400.1"/>
    <property type="molecule type" value="Genomic_DNA"/>
</dbReference>
<protein>
    <submittedName>
        <fullName evidence="1">Uncharacterized protein</fullName>
    </submittedName>
</protein>